<dbReference type="InterPro" id="IPR000836">
    <property type="entry name" value="PRTase_dom"/>
</dbReference>
<feature type="binding site" evidence="7">
    <location>
        <position position="248"/>
    </location>
    <ligand>
        <name>[4Fe-4S] cluster</name>
        <dbReference type="ChEBI" id="CHEBI:49883"/>
    </ligand>
</feature>
<dbReference type="GO" id="GO:0004044">
    <property type="term" value="F:amidophosphoribosyltransferase activity"/>
    <property type="evidence" value="ECO:0007669"/>
    <property type="project" value="UniProtKB-EC"/>
</dbReference>
<keyword evidence="7" id="KW-0479">Metal-binding</keyword>
<dbReference type="PANTHER" id="PTHR11907">
    <property type="entry name" value="AMIDOPHOSPHORIBOSYLTRANSFERASE"/>
    <property type="match status" value="1"/>
</dbReference>
<keyword evidence="5 7" id="KW-0658">Purine biosynthesis</keyword>
<keyword evidence="4 7" id="KW-0808">Transferase</keyword>
<dbReference type="InterPro" id="IPR029055">
    <property type="entry name" value="Ntn_hydrolases_N"/>
</dbReference>
<dbReference type="Pfam" id="PF00156">
    <property type="entry name" value="Pribosyltran"/>
    <property type="match status" value="1"/>
</dbReference>
<comment type="function">
    <text evidence="7">Catalyzes the formation of phosphoribosylamine from phosphoribosylpyrophosphate (PRPP) and glutamine.</text>
</comment>
<protein>
    <recommendedName>
        <fullName evidence="7">Amidophosphoribosyltransferase</fullName>
        <shortName evidence="7">ATase</shortName>
        <ecNumber evidence="7">2.4.2.14</ecNumber>
    </recommendedName>
    <alternativeName>
        <fullName evidence="7">Glutamine phosphoribosylpyrophosphate amidotransferase</fullName>
        <shortName evidence="7">GPATase</shortName>
    </alternativeName>
</protein>
<evidence type="ECO:0000256" key="1">
    <source>
        <dbReference type="ARBA" id="ARBA00005209"/>
    </source>
</evidence>
<dbReference type="RefSeq" id="WP_268049985.1">
    <property type="nucleotide sequence ID" value="NZ_JAPQES010000003.1"/>
</dbReference>
<keyword evidence="7" id="KW-0411">Iron-sulfur</keyword>
<keyword evidence="7" id="KW-0004">4Fe-4S</keyword>
<dbReference type="Pfam" id="PF13537">
    <property type="entry name" value="GATase_7"/>
    <property type="match status" value="1"/>
</dbReference>
<keyword evidence="3 7" id="KW-0328">Glycosyltransferase</keyword>
<dbReference type="Gene3D" id="3.60.20.10">
    <property type="entry name" value="Glutamine Phosphoribosylpyrophosphate, subunit 1, domain 1"/>
    <property type="match status" value="1"/>
</dbReference>
<comment type="cofactor">
    <cofactor evidence="7">
        <name>Mg(2+)</name>
        <dbReference type="ChEBI" id="CHEBI:18420"/>
    </cofactor>
    <text evidence="7">Binds 1 Mg(2+) ion per subunit.</text>
</comment>
<dbReference type="PROSITE" id="PS51278">
    <property type="entry name" value="GATASE_TYPE_2"/>
    <property type="match status" value="1"/>
</dbReference>
<feature type="binding site" evidence="7">
    <location>
        <position position="295"/>
    </location>
    <ligand>
        <name>Mg(2+)</name>
        <dbReference type="ChEBI" id="CHEBI:18420"/>
    </ligand>
</feature>
<dbReference type="PIRSF" id="PIRSF000485">
    <property type="entry name" value="Amd_phspho_trans"/>
    <property type="match status" value="1"/>
</dbReference>
<comment type="catalytic activity">
    <reaction evidence="7 8">
        <text>5-phospho-beta-D-ribosylamine + L-glutamate + diphosphate = 5-phospho-alpha-D-ribose 1-diphosphate + L-glutamine + H2O</text>
        <dbReference type="Rhea" id="RHEA:14905"/>
        <dbReference type="ChEBI" id="CHEBI:15377"/>
        <dbReference type="ChEBI" id="CHEBI:29985"/>
        <dbReference type="ChEBI" id="CHEBI:33019"/>
        <dbReference type="ChEBI" id="CHEBI:58017"/>
        <dbReference type="ChEBI" id="CHEBI:58359"/>
        <dbReference type="ChEBI" id="CHEBI:58681"/>
        <dbReference type="EC" id="2.4.2.14"/>
    </reaction>
</comment>
<evidence type="ECO:0000313" key="11">
    <source>
        <dbReference type="Proteomes" id="UP001079657"/>
    </source>
</evidence>
<comment type="cofactor">
    <cofactor evidence="7">
        <name>[4Fe-4S] cluster</name>
        <dbReference type="ChEBI" id="CHEBI:49883"/>
    </cofactor>
    <text evidence="7">Binds 1 [4Fe-4S] cluster per subunit.</text>
</comment>
<dbReference type="HAMAP" id="MF_01931">
    <property type="entry name" value="PurF"/>
    <property type="match status" value="1"/>
</dbReference>
<accession>A0ABT4CQ07</accession>
<evidence type="ECO:0000256" key="8">
    <source>
        <dbReference type="PIRNR" id="PIRNR000485"/>
    </source>
</evidence>
<dbReference type="SUPFAM" id="SSF56235">
    <property type="entry name" value="N-terminal nucleophile aminohydrolases (Ntn hydrolases)"/>
    <property type="match status" value="1"/>
</dbReference>
<evidence type="ECO:0000256" key="3">
    <source>
        <dbReference type="ARBA" id="ARBA00022676"/>
    </source>
</evidence>
<name>A0ABT4CQ07_9CLOT</name>
<dbReference type="InterPro" id="IPR029057">
    <property type="entry name" value="PRTase-like"/>
</dbReference>
<evidence type="ECO:0000313" key="10">
    <source>
        <dbReference type="EMBL" id="MCY6371130.1"/>
    </source>
</evidence>
<dbReference type="NCBIfam" id="TIGR01134">
    <property type="entry name" value="purF"/>
    <property type="match status" value="1"/>
</dbReference>
<dbReference type="CDD" id="cd06223">
    <property type="entry name" value="PRTases_typeI"/>
    <property type="match status" value="1"/>
</dbReference>
<keyword evidence="7" id="KW-0460">Magnesium</keyword>
<keyword evidence="6 7" id="KW-0315">Glutamine amidotransferase</keyword>
<comment type="similarity">
    <text evidence="2 7 8">In the C-terminal section; belongs to the purine/pyrimidine phosphoribosyltransferase family.</text>
</comment>
<dbReference type="InterPro" id="IPR005854">
    <property type="entry name" value="PurF"/>
</dbReference>
<feature type="domain" description="Glutamine amidotransferase type-2" evidence="9">
    <location>
        <begin position="12"/>
        <end position="232"/>
    </location>
</feature>
<sequence length="454" mass="50499">MYKENDKFKEECGVFGIFSREKIDVSLLTYYGLYALQHRGQESAGIVVSDREKLISYKGMGLVSHVFNEKVLNKMKGISAIGHVRYSTTGDSSIINAQPLLTEFKLGQISIAHNGNLINADKLKNNLKKEGSNFQTTTDSEVILNLIAREKKKSIEEAICEAAKNIKGSYALVILTKDKLIGIRDPKGIRPLCLGKINNNYIICSESCALNAVGGEFIRDIEPSEMIVIDNNDIKSIKFSNERKYASCAFEYIYFAREDSVIDEIEVYSSRVLAGKELYEEHPVNADIVIGVPDSGIPAAMGYAEASGIPYGVGFVKNKYVGRTFIAPYQELREKNVSVKLTPLKSNIENKRVIVIDDSMVRGTTSKRLVNSLKKAGAKEVHFIIASPIVRHCCYLGIDTFHKKEIIGSSMNIEQIKNILGADSFYYLSLKGLHKVLGGNKNFCFGCFNGEYPF</sequence>
<feature type="binding site" evidence="7">
    <location>
        <position position="357"/>
    </location>
    <ligand>
        <name>Mg(2+)</name>
        <dbReference type="ChEBI" id="CHEBI:18420"/>
    </ligand>
</feature>
<feature type="binding site" evidence="7">
    <location>
        <position position="358"/>
    </location>
    <ligand>
        <name>Mg(2+)</name>
        <dbReference type="ChEBI" id="CHEBI:18420"/>
    </ligand>
</feature>
<proteinExistence type="inferred from homology"/>
<dbReference type="SUPFAM" id="SSF53271">
    <property type="entry name" value="PRTase-like"/>
    <property type="match status" value="1"/>
</dbReference>
<dbReference type="Proteomes" id="UP001079657">
    <property type="component" value="Unassembled WGS sequence"/>
</dbReference>
<evidence type="ECO:0000256" key="2">
    <source>
        <dbReference type="ARBA" id="ARBA00010138"/>
    </source>
</evidence>
<dbReference type="CDD" id="cd00715">
    <property type="entry name" value="GPATase_N"/>
    <property type="match status" value="1"/>
</dbReference>
<evidence type="ECO:0000256" key="6">
    <source>
        <dbReference type="ARBA" id="ARBA00022962"/>
    </source>
</evidence>
<keyword evidence="7" id="KW-0408">Iron</keyword>
<dbReference type="EC" id="2.4.2.14" evidence="7"/>
<dbReference type="InterPro" id="IPR035584">
    <property type="entry name" value="PurF_N"/>
</dbReference>
<gene>
    <name evidence="7 10" type="primary">purF</name>
    <name evidence="10" type="ORF">OXH55_10840</name>
</gene>
<evidence type="ECO:0000256" key="4">
    <source>
        <dbReference type="ARBA" id="ARBA00022679"/>
    </source>
</evidence>
<evidence type="ECO:0000256" key="7">
    <source>
        <dbReference type="HAMAP-Rule" id="MF_01931"/>
    </source>
</evidence>
<evidence type="ECO:0000259" key="9">
    <source>
        <dbReference type="PROSITE" id="PS51278"/>
    </source>
</evidence>
<comment type="pathway">
    <text evidence="1 7 8">Purine metabolism; IMP biosynthesis via de novo pathway; N(1)-(5-phospho-D-ribosyl)glycinamide from 5-phospho-alpha-D-ribose 1-diphosphate: step 1/2.</text>
</comment>
<feature type="binding site" evidence="7">
    <location>
        <position position="394"/>
    </location>
    <ligand>
        <name>[4Fe-4S] cluster</name>
        <dbReference type="ChEBI" id="CHEBI:49883"/>
    </ligand>
</feature>
<feature type="binding site" evidence="7">
    <location>
        <position position="444"/>
    </location>
    <ligand>
        <name>[4Fe-4S] cluster</name>
        <dbReference type="ChEBI" id="CHEBI:49883"/>
    </ligand>
</feature>
<dbReference type="EMBL" id="JAPQES010000003">
    <property type="protein sequence ID" value="MCY6371130.1"/>
    <property type="molecule type" value="Genomic_DNA"/>
</dbReference>
<evidence type="ECO:0000256" key="5">
    <source>
        <dbReference type="ARBA" id="ARBA00022755"/>
    </source>
</evidence>
<dbReference type="Gene3D" id="3.40.50.2020">
    <property type="match status" value="1"/>
</dbReference>
<organism evidence="10 11">
    <name type="scientific">Clostridium ganghwense</name>
    <dbReference type="NCBI Taxonomy" id="312089"/>
    <lineage>
        <taxon>Bacteria</taxon>
        <taxon>Bacillati</taxon>
        <taxon>Bacillota</taxon>
        <taxon>Clostridia</taxon>
        <taxon>Eubacteriales</taxon>
        <taxon>Clostridiaceae</taxon>
        <taxon>Clostridium</taxon>
    </lineage>
</organism>
<feature type="active site" description="Nucleophile" evidence="7">
    <location>
        <position position="12"/>
    </location>
</feature>
<keyword evidence="11" id="KW-1185">Reference proteome</keyword>
<dbReference type="InterPro" id="IPR017932">
    <property type="entry name" value="GATase_2_dom"/>
</dbReference>
<feature type="binding site" evidence="7">
    <location>
        <position position="447"/>
    </location>
    <ligand>
        <name>[4Fe-4S] cluster</name>
        <dbReference type="ChEBI" id="CHEBI:49883"/>
    </ligand>
</feature>
<reference evidence="10" key="1">
    <citation type="submission" date="2022-12" db="EMBL/GenBank/DDBJ databases">
        <authorList>
            <person name="Wang J."/>
        </authorList>
    </citation>
    <scope>NUCLEOTIDE SEQUENCE</scope>
    <source>
        <strain evidence="10">HY-42-06</strain>
    </source>
</reference>
<comment type="caution">
    <text evidence="10">The sequence shown here is derived from an EMBL/GenBank/DDBJ whole genome shotgun (WGS) entry which is preliminary data.</text>
</comment>